<protein>
    <submittedName>
        <fullName evidence="1">Uncharacterized protein</fullName>
    </submittedName>
</protein>
<comment type="caution">
    <text evidence="1">The sequence shown here is derived from an EMBL/GenBank/DDBJ whole genome shotgun (WGS) entry which is preliminary data.</text>
</comment>
<proteinExistence type="predicted"/>
<evidence type="ECO:0000313" key="1">
    <source>
        <dbReference type="EMBL" id="KAI3819690.1"/>
    </source>
</evidence>
<accession>A0ACB9JHC0</accession>
<dbReference type="EMBL" id="CM042021">
    <property type="protein sequence ID" value="KAI3819690.1"/>
    <property type="molecule type" value="Genomic_DNA"/>
</dbReference>
<dbReference type="Proteomes" id="UP001056120">
    <property type="component" value="Linkage Group LG04"/>
</dbReference>
<organism evidence="1 2">
    <name type="scientific">Smallanthus sonchifolius</name>
    <dbReference type="NCBI Taxonomy" id="185202"/>
    <lineage>
        <taxon>Eukaryota</taxon>
        <taxon>Viridiplantae</taxon>
        <taxon>Streptophyta</taxon>
        <taxon>Embryophyta</taxon>
        <taxon>Tracheophyta</taxon>
        <taxon>Spermatophyta</taxon>
        <taxon>Magnoliopsida</taxon>
        <taxon>eudicotyledons</taxon>
        <taxon>Gunneridae</taxon>
        <taxon>Pentapetalae</taxon>
        <taxon>asterids</taxon>
        <taxon>campanulids</taxon>
        <taxon>Asterales</taxon>
        <taxon>Asteraceae</taxon>
        <taxon>Asteroideae</taxon>
        <taxon>Heliantheae alliance</taxon>
        <taxon>Millerieae</taxon>
        <taxon>Smallanthus</taxon>
    </lineage>
</organism>
<evidence type="ECO:0000313" key="2">
    <source>
        <dbReference type="Proteomes" id="UP001056120"/>
    </source>
</evidence>
<reference evidence="1 2" key="2">
    <citation type="journal article" date="2022" name="Mol. Ecol. Resour.">
        <title>The genomes of chicory, endive, great burdock and yacon provide insights into Asteraceae paleo-polyploidization history and plant inulin production.</title>
        <authorList>
            <person name="Fan W."/>
            <person name="Wang S."/>
            <person name="Wang H."/>
            <person name="Wang A."/>
            <person name="Jiang F."/>
            <person name="Liu H."/>
            <person name="Zhao H."/>
            <person name="Xu D."/>
            <person name="Zhang Y."/>
        </authorList>
    </citation>
    <scope>NUCLEOTIDE SEQUENCE [LARGE SCALE GENOMIC DNA]</scope>
    <source>
        <strain evidence="2">cv. Yunnan</strain>
        <tissue evidence="1">Leaves</tissue>
    </source>
</reference>
<reference evidence="2" key="1">
    <citation type="journal article" date="2022" name="Mol. Ecol. Resour.">
        <title>The genomes of chicory, endive, great burdock and yacon provide insights into Asteraceae palaeo-polyploidization history and plant inulin production.</title>
        <authorList>
            <person name="Fan W."/>
            <person name="Wang S."/>
            <person name="Wang H."/>
            <person name="Wang A."/>
            <person name="Jiang F."/>
            <person name="Liu H."/>
            <person name="Zhao H."/>
            <person name="Xu D."/>
            <person name="Zhang Y."/>
        </authorList>
    </citation>
    <scope>NUCLEOTIDE SEQUENCE [LARGE SCALE GENOMIC DNA]</scope>
    <source>
        <strain evidence="2">cv. Yunnan</strain>
    </source>
</reference>
<sequence>MLYRISTVQLLPTENDRLQKQVSQLVCENGYMRQPMHKGSAATDASCDSVSTTPQHSLREDDVFFNFVFRLQVHLAVGVLPLPSRLHRTNSFRGFGSNILGV</sequence>
<name>A0ACB9JHC0_9ASTR</name>
<keyword evidence="2" id="KW-1185">Reference proteome</keyword>
<gene>
    <name evidence="1" type="ORF">L1987_13538</name>
</gene>